<feature type="compositionally biased region" description="Low complexity" evidence="5">
    <location>
        <begin position="38"/>
        <end position="49"/>
    </location>
</feature>
<evidence type="ECO:0000259" key="7">
    <source>
        <dbReference type="Pfam" id="PF17851"/>
    </source>
</evidence>
<dbReference type="SUPFAM" id="SSF75005">
    <property type="entry name" value="Arabinanase/levansucrase/invertase"/>
    <property type="match status" value="1"/>
</dbReference>
<dbReference type="PANTHER" id="PTHR42812">
    <property type="entry name" value="BETA-XYLOSIDASE"/>
    <property type="match status" value="1"/>
</dbReference>
<comment type="similarity">
    <text evidence="1">Belongs to the glycosyl hydrolase 43 family.</text>
</comment>
<sequence length="651" mass="68496">MVRCLVSSRRRGLLCAAMPIAVSLVLLLGSCGDDASPAAGSTAAGTTGAAAGGNGGSGGDGGGGDGGDGGGGGDVFATYTNPLSARIPGGGVVASCPEPSILGGEGSVDGRWVLFCSSGPLNGEDRAEGGELNRHLLPILQSEDLVSWTYVGDALDALPSYAEATADIRAPEIHRFGGRYHLYYTVTEVIGGGSAIGVATSDSPTGPWVQEASPVVEPHPAPCCAGSRRWVHDPSVVADERGKWYIYYGSYYGGISVRELSEDGLIADPLSQREVTIPNRYEAAHVVRRGEHYVLFGSAATCCNGPLSGYAVFAGRSKSPFGPFVDREGVSLLAASVGGTPVLAMNGNRWVGTGHNAVFTDHAGQDWAVYHGVDRGDPYLAQTGEGLVTKRQLLLDPLDWVDGWPMVRGGRGASDLPQPAPAAREGDEGRHVVELQAEEVPGEVIEAYSDELDGTALNGRWSWVREPAEGTIALGGGALRWSTQSADLFEDLDSASVLSEEAPAGDYMVETKVTLDLPPEGCCFNFAQAGIVIYGDDDRFVKLVSFSSWDTRQIEFAKEVSSGGEGEPRYGSTVLGATGKTVWLRVVKRSGGGEERYTAVASRDGRTWVRGGTWTHELGEEGRIGLVAMGAPEGTSWPARFEYVRVYRLGE</sequence>
<feature type="compositionally biased region" description="Gly residues" evidence="5">
    <location>
        <begin position="50"/>
        <end position="69"/>
    </location>
</feature>
<dbReference type="InterPro" id="IPR006710">
    <property type="entry name" value="Glyco_hydro_43"/>
</dbReference>
<organism evidence="8 9">
    <name type="scientific">Sorangium cellulosum</name>
    <name type="common">Polyangium cellulosum</name>
    <dbReference type="NCBI Taxonomy" id="56"/>
    <lineage>
        <taxon>Bacteria</taxon>
        <taxon>Pseudomonadati</taxon>
        <taxon>Myxococcota</taxon>
        <taxon>Polyangia</taxon>
        <taxon>Polyangiales</taxon>
        <taxon>Polyangiaceae</taxon>
        <taxon>Sorangium</taxon>
    </lineage>
</organism>
<dbReference type="InterPro" id="IPR041542">
    <property type="entry name" value="GH43_C2"/>
</dbReference>
<evidence type="ECO:0000256" key="2">
    <source>
        <dbReference type="ARBA" id="ARBA00022801"/>
    </source>
</evidence>
<evidence type="ECO:0000313" key="8">
    <source>
        <dbReference type="EMBL" id="AUX42773.1"/>
    </source>
</evidence>
<dbReference type="AlphaFoldDB" id="A0A2L0EU00"/>
<protein>
    <submittedName>
        <fullName evidence="8">Glycoside hydrolase family 43</fullName>
    </submittedName>
</protein>
<dbReference type="PANTHER" id="PTHR42812:SF5">
    <property type="entry name" value="ENDO-ARABINASE"/>
    <property type="match status" value="1"/>
</dbReference>
<dbReference type="Gene3D" id="2.115.10.20">
    <property type="entry name" value="Glycosyl hydrolase domain, family 43"/>
    <property type="match status" value="1"/>
</dbReference>
<evidence type="ECO:0000256" key="3">
    <source>
        <dbReference type="ARBA" id="ARBA00023295"/>
    </source>
</evidence>
<evidence type="ECO:0000256" key="5">
    <source>
        <dbReference type="SAM" id="MobiDB-lite"/>
    </source>
</evidence>
<proteinExistence type="inferred from homology"/>
<keyword evidence="3" id="KW-0326">Glycosidase</keyword>
<keyword evidence="6" id="KW-0732">Signal</keyword>
<feature type="site" description="Important for catalytic activity, responsible for pKa modulation of the active site Glu and correct orientation of both the proton donor and substrate" evidence="4">
    <location>
        <position position="233"/>
    </location>
</feature>
<evidence type="ECO:0000313" key="9">
    <source>
        <dbReference type="Proteomes" id="UP000238348"/>
    </source>
</evidence>
<evidence type="ECO:0000256" key="4">
    <source>
        <dbReference type="PIRSR" id="PIRSR606710-2"/>
    </source>
</evidence>
<feature type="domain" description="Beta-xylosidase C-terminal Concanavalin A-like" evidence="7">
    <location>
        <begin position="450"/>
        <end position="646"/>
    </location>
</feature>
<dbReference type="Gene3D" id="2.60.120.200">
    <property type="match status" value="1"/>
</dbReference>
<gene>
    <name evidence="8" type="ORF">SOCE26_042070</name>
</gene>
<dbReference type="EMBL" id="CP012673">
    <property type="protein sequence ID" value="AUX42773.1"/>
    <property type="molecule type" value="Genomic_DNA"/>
</dbReference>
<dbReference type="GO" id="GO:0004553">
    <property type="term" value="F:hydrolase activity, hydrolyzing O-glycosyl compounds"/>
    <property type="evidence" value="ECO:0007669"/>
    <property type="project" value="InterPro"/>
</dbReference>
<evidence type="ECO:0000256" key="1">
    <source>
        <dbReference type="ARBA" id="ARBA00009865"/>
    </source>
</evidence>
<dbReference type="SUPFAM" id="SSF49899">
    <property type="entry name" value="Concanavalin A-like lectins/glucanases"/>
    <property type="match status" value="1"/>
</dbReference>
<name>A0A2L0EU00_SORCE</name>
<dbReference type="Pfam" id="PF17851">
    <property type="entry name" value="GH43_C2"/>
    <property type="match status" value="1"/>
</dbReference>
<dbReference type="Pfam" id="PF04616">
    <property type="entry name" value="Glyco_hydro_43"/>
    <property type="match status" value="1"/>
</dbReference>
<feature type="region of interest" description="Disordered" evidence="5">
    <location>
        <begin position="38"/>
        <end position="69"/>
    </location>
</feature>
<feature type="chain" id="PRO_5014772362" evidence="6">
    <location>
        <begin position="36"/>
        <end position="651"/>
    </location>
</feature>
<keyword evidence="2 8" id="KW-0378">Hydrolase</keyword>
<dbReference type="InterPro" id="IPR013320">
    <property type="entry name" value="ConA-like_dom_sf"/>
</dbReference>
<reference evidence="8 9" key="1">
    <citation type="submission" date="2015-09" db="EMBL/GenBank/DDBJ databases">
        <title>Sorangium comparison.</title>
        <authorList>
            <person name="Zaburannyi N."/>
            <person name="Bunk B."/>
            <person name="Overmann J."/>
            <person name="Mueller R."/>
        </authorList>
    </citation>
    <scope>NUCLEOTIDE SEQUENCE [LARGE SCALE GENOMIC DNA]</scope>
    <source>
        <strain evidence="8 9">So ce26</strain>
    </source>
</reference>
<accession>A0A2L0EU00</accession>
<dbReference type="InterPro" id="IPR023296">
    <property type="entry name" value="Glyco_hydro_beta-prop_sf"/>
</dbReference>
<dbReference type="Proteomes" id="UP000238348">
    <property type="component" value="Chromosome"/>
</dbReference>
<dbReference type="GO" id="GO:0005975">
    <property type="term" value="P:carbohydrate metabolic process"/>
    <property type="evidence" value="ECO:0007669"/>
    <property type="project" value="InterPro"/>
</dbReference>
<dbReference type="PROSITE" id="PS51257">
    <property type="entry name" value="PROKAR_LIPOPROTEIN"/>
    <property type="match status" value="1"/>
</dbReference>
<dbReference type="InterPro" id="IPR051795">
    <property type="entry name" value="Glycosyl_Hydrlase_43"/>
</dbReference>
<feature type="signal peptide" evidence="6">
    <location>
        <begin position="1"/>
        <end position="35"/>
    </location>
</feature>
<evidence type="ECO:0000256" key="6">
    <source>
        <dbReference type="SAM" id="SignalP"/>
    </source>
</evidence>